<proteinExistence type="predicted"/>
<comment type="caution">
    <text evidence="1">The sequence shown here is derived from an EMBL/GenBank/DDBJ whole genome shotgun (WGS) entry which is preliminary data.</text>
</comment>
<organism evidence="1 2">
    <name type="scientific">Marinomonas piezotolerans</name>
    <dbReference type="NCBI Taxonomy" id="2213058"/>
    <lineage>
        <taxon>Bacteria</taxon>
        <taxon>Pseudomonadati</taxon>
        <taxon>Pseudomonadota</taxon>
        <taxon>Gammaproteobacteria</taxon>
        <taxon>Oceanospirillales</taxon>
        <taxon>Oceanospirillaceae</taxon>
        <taxon>Marinomonas</taxon>
    </lineage>
</organism>
<protein>
    <submittedName>
        <fullName evidence="1">Uncharacterized protein</fullName>
    </submittedName>
</protein>
<gene>
    <name evidence="1" type="ORF">DN730_10775</name>
</gene>
<dbReference type="AlphaFoldDB" id="A0A370U8I2"/>
<evidence type="ECO:0000313" key="1">
    <source>
        <dbReference type="EMBL" id="RDL44110.1"/>
    </source>
</evidence>
<accession>A0A370U8I2</accession>
<keyword evidence="2" id="KW-1185">Reference proteome</keyword>
<reference evidence="1 2" key="1">
    <citation type="submission" date="2018-06" db="EMBL/GenBank/DDBJ databases">
        <title>Marinomonas sp. YLB-05 draft genome sequence.</title>
        <authorList>
            <person name="Yu L."/>
            <person name="Tang X."/>
        </authorList>
    </citation>
    <scope>NUCLEOTIDE SEQUENCE [LARGE SCALE GENOMIC DNA]</scope>
    <source>
        <strain evidence="1 2">YLB-05</strain>
    </source>
</reference>
<evidence type="ECO:0000313" key="2">
    <source>
        <dbReference type="Proteomes" id="UP000254326"/>
    </source>
</evidence>
<sequence>MDVGMPLAQVHSTLHAQALECAANGRWNAARRLFCSLFRQCLMRLLSADASKHETMAQTKEIA</sequence>
<dbReference type="Proteomes" id="UP000254326">
    <property type="component" value="Unassembled WGS sequence"/>
</dbReference>
<name>A0A370U8I2_9GAMM</name>
<dbReference type="EMBL" id="QKRA01000004">
    <property type="protein sequence ID" value="RDL44110.1"/>
    <property type="molecule type" value="Genomic_DNA"/>
</dbReference>